<evidence type="ECO:0000313" key="2">
    <source>
        <dbReference type="EMBL" id="GAA5187695.1"/>
    </source>
</evidence>
<protein>
    <submittedName>
        <fullName evidence="2">Protein-serine/threonine phosphatase</fullName>
    </submittedName>
</protein>
<feature type="domain" description="Calcineurin-like phosphoesterase" evidence="1">
    <location>
        <begin position="14"/>
        <end position="203"/>
    </location>
</feature>
<dbReference type="Proteomes" id="UP001501600">
    <property type="component" value="Unassembled WGS sequence"/>
</dbReference>
<dbReference type="InterPro" id="IPR004843">
    <property type="entry name" value="Calcineurin-like_PHP"/>
</dbReference>
<dbReference type="Gene3D" id="3.60.21.10">
    <property type="match status" value="1"/>
</dbReference>
<dbReference type="RefSeq" id="WP_345315554.1">
    <property type="nucleotide sequence ID" value="NZ_BAABLF010000005.1"/>
</dbReference>
<sequence length="239" mass="26329">MKQKQLLTLTCPLRTFFLGDLHGEIHQLQRALARHRFDPDQGDRLISVGDLIDRGADSPACLALLEKPWFVAVQGNHEKMMLDALTGPPETMSLWQNAGGDWYQRLPGPQQDAIASLALRLLPKMPIALEIQIPALKARIGVVHADLPGRSWGQFANACHEGLCAEEIAFCQWSRNTLNQARKGAHPEPISGIDAVVMGHTPQPNLHKLANRIWIDTGAGYPKGSLTLLSAEQLMQCLC</sequence>
<dbReference type="Pfam" id="PF00149">
    <property type="entry name" value="Metallophos"/>
    <property type="match status" value="1"/>
</dbReference>
<dbReference type="EMBL" id="BAABLF010000005">
    <property type="protein sequence ID" value="GAA5187695.1"/>
    <property type="molecule type" value="Genomic_DNA"/>
</dbReference>
<comment type="caution">
    <text evidence="2">The sequence shown here is derived from an EMBL/GenBank/DDBJ whole genome shotgun (WGS) entry which is preliminary data.</text>
</comment>
<organism evidence="2 3">
    <name type="scientific">Ferrimonas gelatinilytica</name>
    <dbReference type="NCBI Taxonomy" id="1255257"/>
    <lineage>
        <taxon>Bacteria</taxon>
        <taxon>Pseudomonadati</taxon>
        <taxon>Pseudomonadota</taxon>
        <taxon>Gammaproteobacteria</taxon>
        <taxon>Alteromonadales</taxon>
        <taxon>Ferrimonadaceae</taxon>
        <taxon>Ferrimonas</taxon>
    </lineage>
</organism>
<dbReference type="InterPro" id="IPR050126">
    <property type="entry name" value="Ap4A_hydrolase"/>
</dbReference>
<dbReference type="SUPFAM" id="SSF56300">
    <property type="entry name" value="Metallo-dependent phosphatases"/>
    <property type="match status" value="1"/>
</dbReference>
<dbReference type="InterPro" id="IPR029052">
    <property type="entry name" value="Metallo-depent_PP-like"/>
</dbReference>
<evidence type="ECO:0000313" key="3">
    <source>
        <dbReference type="Proteomes" id="UP001501600"/>
    </source>
</evidence>
<dbReference type="PANTHER" id="PTHR42850">
    <property type="entry name" value="METALLOPHOSPHOESTERASE"/>
    <property type="match status" value="1"/>
</dbReference>
<name>A0ABP9RUY8_9GAMM</name>
<keyword evidence="3" id="KW-1185">Reference proteome</keyword>
<evidence type="ECO:0000259" key="1">
    <source>
        <dbReference type="Pfam" id="PF00149"/>
    </source>
</evidence>
<dbReference type="PANTHER" id="PTHR42850:SF10">
    <property type="entry name" value="SERINE_THREONINE-PROTEIN PHOSPHATASE 1"/>
    <property type="match status" value="1"/>
</dbReference>
<accession>A0ABP9RUY8</accession>
<reference evidence="3" key="1">
    <citation type="journal article" date="2019" name="Int. J. Syst. Evol. Microbiol.">
        <title>The Global Catalogue of Microorganisms (GCM) 10K type strain sequencing project: providing services to taxonomists for standard genome sequencing and annotation.</title>
        <authorList>
            <consortium name="The Broad Institute Genomics Platform"/>
            <consortium name="The Broad Institute Genome Sequencing Center for Infectious Disease"/>
            <person name="Wu L."/>
            <person name="Ma J."/>
        </authorList>
    </citation>
    <scope>NUCLEOTIDE SEQUENCE [LARGE SCALE GENOMIC DNA]</scope>
    <source>
        <strain evidence="3">JCM 18720</strain>
    </source>
</reference>
<proteinExistence type="predicted"/>
<gene>
    <name evidence="2" type="primary">pphA</name>
    <name evidence="2" type="ORF">GCM10025772_05910</name>
</gene>